<comment type="caution">
    <text evidence="2">The sequence shown here is derived from an EMBL/GenBank/DDBJ whole genome shotgun (WGS) entry which is preliminary data.</text>
</comment>
<dbReference type="EMBL" id="CALNXK010000045">
    <property type="protein sequence ID" value="CAH3128601.1"/>
    <property type="molecule type" value="Genomic_DNA"/>
</dbReference>
<reference evidence="2 3" key="1">
    <citation type="submission" date="2022-05" db="EMBL/GenBank/DDBJ databases">
        <authorList>
            <consortium name="Genoscope - CEA"/>
            <person name="William W."/>
        </authorList>
    </citation>
    <scope>NUCLEOTIDE SEQUENCE [LARGE SCALE GENOMIC DNA]</scope>
</reference>
<sequence length="307" mass="35517">MSKFSRKRPHPSNESARKHSGGEQFDLLPTDKRCKIFAVTFDFYTPRAHFIIVPRRMFPVPENYNALDQTTRLRVVATAKAMVSHYGLEKSAILSVHFGSWLTTKDRFHVHVCVDLDDYLRVFETKEEEIPEWPSRKYVTRQWKARQDPNYYEINVRGYPFRTYFKEELADIRNLKSQHLSSTGALAVAQTLCILYHPSEPKVGFAVEESKKSNTDEFLLEVQEAIINFATTSNLTNIHARDDYGGCHVCLILDGKAHGFTDLNDSQSLVGYLQVSGPKFYRDLCPPEKRKEWLSNFASKQDYKVYT</sequence>
<protein>
    <submittedName>
        <fullName evidence="2">Uncharacterized protein</fullName>
    </submittedName>
</protein>
<organism evidence="2 3">
    <name type="scientific">Porites lobata</name>
    <dbReference type="NCBI Taxonomy" id="104759"/>
    <lineage>
        <taxon>Eukaryota</taxon>
        <taxon>Metazoa</taxon>
        <taxon>Cnidaria</taxon>
        <taxon>Anthozoa</taxon>
        <taxon>Hexacorallia</taxon>
        <taxon>Scleractinia</taxon>
        <taxon>Fungiina</taxon>
        <taxon>Poritidae</taxon>
        <taxon>Porites</taxon>
    </lineage>
</organism>
<evidence type="ECO:0000256" key="1">
    <source>
        <dbReference type="SAM" id="MobiDB-lite"/>
    </source>
</evidence>
<proteinExistence type="predicted"/>
<evidence type="ECO:0000313" key="3">
    <source>
        <dbReference type="Proteomes" id="UP001159405"/>
    </source>
</evidence>
<accession>A0ABN8P0S3</accession>
<feature type="region of interest" description="Disordered" evidence="1">
    <location>
        <begin position="1"/>
        <end position="24"/>
    </location>
</feature>
<keyword evidence="3" id="KW-1185">Reference proteome</keyword>
<feature type="compositionally biased region" description="Basic residues" evidence="1">
    <location>
        <begin position="1"/>
        <end position="10"/>
    </location>
</feature>
<dbReference type="Proteomes" id="UP001159405">
    <property type="component" value="Unassembled WGS sequence"/>
</dbReference>
<gene>
    <name evidence="2" type="ORF">PLOB_00033692</name>
</gene>
<evidence type="ECO:0000313" key="2">
    <source>
        <dbReference type="EMBL" id="CAH3128601.1"/>
    </source>
</evidence>
<name>A0ABN8P0S3_9CNID</name>